<dbReference type="PANTHER" id="PTHR32089">
    <property type="entry name" value="METHYL-ACCEPTING CHEMOTAXIS PROTEIN MCPB"/>
    <property type="match status" value="1"/>
</dbReference>
<evidence type="ECO:0000256" key="2">
    <source>
        <dbReference type="ARBA" id="ARBA00022989"/>
    </source>
</evidence>
<dbReference type="Pfam" id="PF12729">
    <property type="entry name" value="4HB_MCP_1"/>
    <property type="match status" value="1"/>
</dbReference>
<accession>A0ABW6W6D6</accession>
<evidence type="ECO:0000313" key="9">
    <source>
        <dbReference type="EMBL" id="MFF5288531.1"/>
    </source>
</evidence>
<dbReference type="InterPro" id="IPR004090">
    <property type="entry name" value="Chemotax_Me-accpt_rcpt"/>
</dbReference>
<protein>
    <submittedName>
        <fullName evidence="9">Methyl-accepting chemotaxis protein</fullName>
    </submittedName>
</protein>
<dbReference type="PROSITE" id="PS50885">
    <property type="entry name" value="HAMP"/>
    <property type="match status" value="1"/>
</dbReference>
<feature type="transmembrane region" description="Helical" evidence="6">
    <location>
        <begin position="22"/>
        <end position="44"/>
    </location>
</feature>
<dbReference type="PRINTS" id="PR00260">
    <property type="entry name" value="CHEMTRNSDUCR"/>
</dbReference>
<evidence type="ECO:0000256" key="4">
    <source>
        <dbReference type="ARBA" id="ARBA00029447"/>
    </source>
</evidence>
<dbReference type="Gene3D" id="1.10.287.950">
    <property type="entry name" value="Methyl-accepting chemotaxis protein"/>
    <property type="match status" value="1"/>
</dbReference>
<sequence>MGVIALGAIGDWLRDRRLRTKVGAALAVVALAAIIVGVVGVLGLRGVANEADDISENNLASTVQLAKVRQAIAETAIHLLNHNAAPGDTERDAAERALDADDKAFEAAVANYVAGSYAGDPGQLEALTTAWVSYQAVRDEKLLPLSRADDDDTFETVNASQAQPLYEQAAQAITAMAADETADAEKAAAEVERTYTRERTLVLTVLGAGLLLAVLAGAAVVRGVVRPLGRVSQVLHAVAEGDLTRTVGLATRDEIGVMATDVDRAVTSMRDTVEVLTRSSATLGEAAGRLDASTSVVERSARQVRDGSGRVSGDTRDVADSMTEAAAGSDEMTATIQEIARSASEVAAVATEASDTAQRTGAQVARLAQSSAEISNVVSLITAIANQTNLLALNATIEAARAGETGKGFAVVAGEVKELAMETAKATEAIVEQVAAIQTDTAQTRETIDEIIAVIERIREHQDTIAAAVEEQSATSDVLRGSVSHAATGATSIAATMGEFADAATATVTAVDDSQRSIADLTEMSRELTRVIGGFRI</sequence>
<dbReference type="Proteomes" id="UP001602245">
    <property type="component" value="Unassembled WGS sequence"/>
</dbReference>
<dbReference type="PROSITE" id="PS50111">
    <property type="entry name" value="CHEMOTAXIS_TRANSDUC_2"/>
    <property type="match status" value="1"/>
</dbReference>
<feature type="domain" description="Methyl-accepting transducer" evidence="7">
    <location>
        <begin position="293"/>
        <end position="509"/>
    </location>
</feature>
<dbReference type="Pfam" id="PF00015">
    <property type="entry name" value="MCPsignal"/>
    <property type="match status" value="1"/>
</dbReference>
<comment type="caution">
    <text evidence="9">The sequence shown here is derived from an EMBL/GenBank/DDBJ whole genome shotgun (WGS) entry which is preliminary data.</text>
</comment>
<dbReference type="InterPro" id="IPR024478">
    <property type="entry name" value="HlyB_4HB_MCP"/>
</dbReference>
<evidence type="ECO:0000313" key="10">
    <source>
        <dbReference type="Proteomes" id="UP001602245"/>
    </source>
</evidence>
<dbReference type="PANTHER" id="PTHR32089:SF112">
    <property type="entry name" value="LYSOZYME-LIKE PROTEIN-RELATED"/>
    <property type="match status" value="1"/>
</dbReference>
<reference evidence="9 10" key="1">
    <citation type="submission" date="2024-10" db="EMBL/GenBank/DDBJ databases">
        <title>The Natural Products Discovery Center: Release of the First 8490 Sequenced Strains for Exploring Actinobacteria Biosynthetic Diversity.</title>
        <authorList>
            <person name="Kalkreuter E."/>
            <person name="Kautsar S.A."/>
            <person name="Yang D."/>
            <person name="Bader C.D."/>
            <person name="Teijaro C.N."/>
            <person name="Fluegel L."/>
            <person name="Davis C.M."/>
            <person name="Simpson J.R."/>
            <person name="Lauterbach L."/>
            <person name="Steele A.D."/>
            <person name="Gui C."/>
            <person name="Meng S."/>
            <person name="Li G."/>
            <person name="Viehrig K."/>
            <person name="Ye F."/>
            <person name="Su P."/>
            <person name="Kiefer A.F."/>
            <person name="Nichols A."/>
            <person name="Cepeda A.J."/>
            <person name="Yan W."/>
            <person name="Fan B."/>
            <person name="Jiang Y."/>
            <person name="Adhikari A."/>
            <person name="Zheng C.-J."/>
            <person name="Schuster L."/>
            <person name="Cowan T.M."/>
            <person name="Smanski M.J."/>
            <person name="Chevrette M.G."/>
            <person name="De Carvalho L.P.S."/>
            <person name="Shen B."/>
        </authorList>
    </citation>
    <scope>NUCLEOTIDE SEQUENCE [LARGE SCALE GENOMIC DNA]</scope>
    <source>
        <strain evidence="9 10">NPDC000087</strain>
    </source>
</reference>
<keyword evidence="3 5" id="KW-0807">Transducer</keyword>
<dbReference type="InterPro" id="IPR003660">
    <property type="entry name" value="HAMP_dom"/>
</dbReference>
<keyword evidence="2 6" id="KW-1133">Transmembrane helix</keyword>
<comment type="similarity">
    <text evidence="4">Belongs to the methyl-accepting chemotaxis (MCP) protein family.</text>
</comment>
<gene>
    <name evidence="9" type="ORF">ACFY35_03780</name>
</gene>
<keyword evidence="1 6" id="KW-0812">Transmembrane</keyword>
<evidence type="ECO:0000259" key="8">
    <source>
        <dbReference type="PROSITE" id="PS50885"/>
    </source>
</evidence>
<dbReference type="Pfam" id="PF00672">
    <property type="entry name" value="HAMP"/>
    <property type="match status" value="1"/>
</dbReference>
<keyword evidence="10" id="KW-1185">Reference proteome</keyword>
<feature type="transmembrane region" description="Helical" evidence="6">
    <location>
        <begin position="201"/>
        <end position="225"/>
    </location>
</feature>
<dbReference type="RefSeq" id="WP_063713509.1">
    <property type="nucleotide sequence ID" value="NZ_JBIAZU010000001.1"/>
</dbReference>
<organism evidence="9 10">
    <name type="scientific">Paractinoplanes globisporus</name>
    <dbReference type="NCBI Taxonomy" id="113565"/>
    <lineage>
        <taxon>Bacteria</taxon>
        <taxon>Bacillati</taxon>
        <taxon>Actinomycetota</taxon>
        <taxon>Actinomycetes</taxon>
        <taxon>Micromonosporales</taxon>
        <taxon>Micromonosporaceae</taxon>
        <taxon>Paractinoplanes</taxon>
    </lineage>
</organism>
<dbReference type="InterPro" id="IPR004089">
    <property type="entry name" value="MCPsignal_dom"/>
</dbReference>
<evidence type="ECO:0000256" key="1">
    <source>
        <dbReference type="ARBA" id="ARBA00022692"/>
    </source>
</evidence>
<evidence type="ECO:0000256" key="3">
    <source>
        <dbReference type="ARBA" id="ARBA00023224"/>
    </source>
</evidence>
<dbReference type="SUPFAM" id="SSF58104">
    <property type="entry name" value="Methyl-accepting chemotaxis protein (MCP) signaling domain"/>
    <property type="match status" value="1"/>
</dbReference>
<keyword evidence="6" id="KW-0472">Membrane</keyword>
<feature type="domain" description="HAMP" evidence="8">
    <location>
        <begin position="222"/>
        <end position="274"/>
    </location>
</feature>
<dbReference type="CDD" id="cd06225">
    <property type="entry name" value="HAMP"/>
    <property type="match status" value="1"/>
</dbReference>
<dbReference type="SMART" id="SM00304">
    <property type="entry name" value="HAMP"/>
    <property type="match status" value="1"/>
</dbReference>
<dbReference type="SMART" id="SM00283">
    <property type="entry name" value="MA"/>
    <property type="match status" value="1"/>
</dbReference>
<proteinExistence type="inferred from homology"/>
<name>A0ABW6W6D6_9ACTN</name>
<evidence type="ECO:0000256" key="5">
    <source>
        <dbReference type="PROSITE-ProRule" id="PRU00284"/>
    </source>
</evidence>
<evidence type="ECO:0000259" key="7">
    <source>
        <dbReference type="PROSITE" id="PS50111"/>
    </source>
</evidence>
<dbReference type="EMBL" id="JBIAZU010000001">
    <property type="protein sequence ID" value="MFF5288531.1"/>
    <property type="molecule type" value="Genomic_DNA"/>
</dbReference>
<evidence type="ECO:0000256" key="6">
    <source>
        <dbReference type="SAM" id="Phobius"/>
    </source>
</evidence>